<dbReference type="AlphaFoldDB" id="A0A6P4BIA1"/>
<dbReference type="GO" id="GO:0009506">
    <property type="term" value="C:plasmodesma"/>
    <property type="evidence" value="ECO:0007669"/>
    <property type="project" value="TreeGrafter"/>
</dbReference>
<evidence type="ECO:0000259" key="7">
    <source>
        <dbReference type="Pfam" id="PF03168"/>
    </source>
</evidence>
<accession>A0A6P4BIA1</accession>
<feature type="region of interest" description="Disordered" evidence="5">
    <location>
        <begin position="1"/>
        <end position="26"/>
    </location>
</feature>
<keyword evidence="4 6" id="KW-0472">Membrane</keyword>
<dbReference type="KEGG" id="zju:107432262"/>
<protein>
    <submittedName>
        <fullName evidence="9">NDR1/HIN1-like protein 10</fullName>
    </submittedName>
</protein>
<evidence type="ECO:0000256" key="6">
    <source>
        <dbReference type="SAM" id="Phobius"/>
    </source>
</evidence>
<keyword evidence="2 6" id="KW-0812">Transmembrane</keyword>
<dbReference type="PANTHER" id="PTHR31415:SF4">
    <property type="entry name" value="NDR1_HIN1-LIKE PROTEIN 3"/>
    <property type="match status" value="1"/>
</dbReference>
<evidence type="ECO:0000256" key="4">
    <source>
        <dbReference type="ARBA" id="ARBA00023136"/>
    </source>
</evidence>
<evidence type="ECO:0000256" key="1">
    <source>
        <dbReference type="ARBA" id="ARBA00004167"/>
    </source>
</evidence>
<dbReference type="GeneID" id="107432262"/>
<evidence type="ECO:0000256" key="3">
    <source>
        <dbReference type="ARBA" id="ARBA00022989"/>
    </source>
</evidence>
<feature type="transmembrane region" description="Helical" evidence="6">
    <location>
        <begin position="48"/>
        <end position="67"/>
    </location>
</feature>
<comment type="subcellular location">
    <subcellularLocation>
        <location evidence="1">Membrane</location>
        <topology evidence="1">Single-pass membrane protein</topology>
    </subcellularLocation>
</comment>
<dbReference type="Pfam" id="PF03168">
    <property type="entry name" value="LEA_2"/>
    <property type="match status" value="1"/>
</dbReference>
<organism evidence="8 9">
    <name type="scientific">Ziziphus jujuba</name>
    <name type="common">Chinese jujube</name>
    <name type="synonym">Ziziphus sativa</name>
    <dbReference type="NCBI Taxonomy" id="326968"/>
    <lineage>
        <taxon>Eukaryota</taxon>
        <taxon>Viridiplantae</taxon>
        <taxon>Streptophyta</taxon>
        <taxon>Embryophyta</taxon>
        <taxon>Tracheophyta</taxon>
        <taxon>Spermatophyta</taxon>
        <taxon>Magnoliopsida</taxon>
        <taxon>eudicotyledons</taxon>
        <taxon>Gunneridae</taxon>
        <taxon>Pentapetalae</taxon>
        <taxon>rosids</taxon>
        <taxon>fabids</taxon>
        <taxon>Rosales</taxon>
        <taxon>Rhamnaceae</taxon>
        <taxon>Paliureae</taxon>
        <taxon>Ziziphus</taxon>
    </lineage>
</organism>
<dbReference type="GO" id="GO:0005886">
    <property type="term" value="C:plasma membrane"/>
    <property type="evidence" value="ECO:0007669"/>
    <property type="project" value="TreeGrafter"/>
</dbReference>
<dbReference type="GO" id="GO:0098542">
    <property type="term" value="P:defense response to other organism"/>
    <property type="evidence" value="ECO:0007669"/>
    <property type="project" value="InterPro"/>
</dbReference>
<evidence type="ECO:0000313" key="8">
    <source>
        <dbReference type="Proteomes" id="UP001652623"/>
    </source>
</evidence>
<dbReference type="InterPro" id="IPR004864">
    <property type="entry name" value="LEA_2"/>
</dbReference>
<dbReference type="InParanoid" id="A0A6P4BIA1"/>
<evidence type="ECO:0000313" key="9">
    <source>
        <dbReference type="RefSeq" id="XP_015898851.1"/>
    </source>
</evidence>
<name>A0A6P4BIA1_ZIZJJ</name>
<gene>
    <name evidence="9" type="primary">LOC107432262</name>
</gene>
<dbReference type="PANTHER" id="PTHR31415">
    <property type="entry name" value="OS05G0367900 PROTEIN"/>
    <property type="match status" value="1"/>
</dbReference>
<dbReference type="FunCoup" id="A0A6P4BIA1">
    <property type="interactions" value="74"/>
</dbReference>
<sequence length="228" mass="25620">MADKQALNGAYYGPAIPPPQPKQRSYHRPGRGSDFCCCGCLFSLICKLIFTAVFIIALAAFIFWLIVRPNKVKFHVTDASLTQFNFTGNNTLHYNLAVNITIRNPNKKIGVYYDRIEARALFEGARFDSKLLTKFYQGHKNTTVLNAAFVGQQLVVLESDAVSKFNDQKASGVFDIDVKLYLRIRFKLGAIKTGRFKPKVKCDVKVPLATNGTLLSSDFETKRCSIDY</sequence>
<dbReference type="InterPro" id="IPR044839">
    <property type="entry name" value="NDR1-like"/>
</dbReference>
<keyword evidence="8" id="KW-1185">Reference proteome</keyword>
<feature type="domain" description="Late embryogenesis abundant protein LEA-2 subgroup" evidence="7">
    <location>
        <begin position="100"/>
        <end position="202"/>
    </location>
</feature>
<proteinExistence type="predicted"/>
<reference evidence="9" key="1">
    <citation type="submission" date="2025-08" db="UniProtKB">
        <authorList>
            <consortium name="RefSeq"/>
        </authorList>
    </citation>
    <scope>IDENTIFICATION</scope>
    <source>
        <tissue evidence="9">Seedling</tissue>
    </source>
</reference>
<dbReference type="RefSeq" id="XP_015898851.1">
    <property type="nucleotide sequence ID" value="XM_016043365.4"/>
</dbReference>
<dbReference type="Proteomes" id="UP001652623">
    <property type="component" value="Chromosome 11"/>
</dbReference>
<evidence type="ECO:0000256" key="5">
    <source>
        <dbReference type="SAM" id="MobiDB-lite"/>
    </source>
</evidence>
<keyword evidence="3 6" id="KW-1133">Transmembrane helix</keyword>
<evidence type="ECO:0000256" key="2">
    <source>
        <dbReference type="ARBA" id="ARBA00022692"/>
    </source>
</evidence>